<dbReference type="Proteomes" id="UP001583172">
    <property type="component" value="Unassembled WGS sequence"/>
</dbReference>
<protein>
    <submittedName>
        <fullName evidence="2">Uncharacterized protein</fullName>
    </submittedName>
</protein>
<comment type="caution">
    <text evidence="2">The sequence shown here is derived from an EMBL/GenBank/DDBJ whole genome shotgun (WGS) entry which is preliminary data.</text>
</comment>
<evidence type="ECO:0000313" key="3">
    <source>
        <dbReference type="Proteomes" id="UP001583172"/>
    </source>
</evidence>
<feature type="compositionally biased region" description="Basic residues" evidence="1">
    <location>
        <begin position="265"/>
        <end position="275"/>
    </location>
</feature>
<evidence type="ECO:0000313" key="2">
    <source>
        <dbReference type="EMBL" id="KAL1835680.1"/>
    </source>
</evidence>
<gene>
    <name evidence="2" type="ORF">VTJ49DRAFT_6247</name>
</gene>
<sequence length="342" mass="35871">MDTISNLAQTASKVIWGETEQHEEPVSGKMGDVAAGEPYDAGNIGEPNEAALAAGEKMEAKQHSVETPAGEPSTTDTAATERFTDASAPQAMTKPDTEPETASKLPSGAGKEEEGPLGPIELRDDEEKLEATSEPATDTKSFLPLTTSTRGDDTDSTKAQRGSSPAPELASPSPSSDEHSKAHQPEATATTTAAPAAIKTDTKTTVGTTSPESIPGVPQPPTHTTTTSTKHSNPTSPPPYHTPSPSSSASSIPHTPPAPSALAHARGHKDHHREKHQLEVDKLKALKLAESIEKKRREEERMRQERQRFLSMDENDDTAGGGGGARAEADCRGGEGVWGGCG</sequence>
<accession>A0ABR3V1L8</accession>
<evidence type="ECO:0000256" key="1">
    <source>
        <dbReference type="SAM" id="MobiDB-lite"/>
    </source>
</evidence>
<dbReference type="EMBL" id="JAZGSY010000568">
    <property type="protein sequence ID" value="KAL1835680.1"/>
    <property type="molecule type" value="Genomic_DNA"/>
</dbReference>
<feature type="compositionally biased region" description="Basic and acidic residues" evidence="1">
    <location>
        <begin position="290"/>
        <end position="308"/>
    </location>
</feature>
<feature type="compositionally biased region" description="Low complexity" evidence="1">
    <location>
        <begin position="187"/>
        <end position="209"/>
    </location>
</feature>
<reference evidence="2 3" key="1">
    <citation type="journal article" date="2024" name="Commun. Biol.">
        <title>Comparative genomic analysis of thermophilic fungi reveals convergent evolutionary adaptations and gene losses.</title>
        <authorList>
            <person name="Steindorff A.S."/>
            <person name="Aguilar-Pontes M.V."/>
            <person name="Robinson A.J."/>
            <person name="Andreopoulos B."/>
            <person name="LaButti K."/>
            <person name="Kuo A."/>
            <person name="Mondo S."/>
            <person name="Riley R."/>
            <person name="Otillar R."/>
            <person name="Haridas S."/>
            <person name="Lipzen A."/>
            <person name="Grimwood J."/>
            <person name="Schmutz J."/>
            <person name="Clum A."/>
            <person name="Reid I.D."/>
            <person name="Moisan M.C."/>
            <person name="Butler G."/>
            <person name="Nguyen T.T.M."/>
            <person name="Dewar K."/>
            <person name="Conant G."/>
            <person name="Drula E."/>
            <person name="Henrissat B."/>
            <person name="Hansel C."/>
            <person name="Singer S."/>
            <person name="Hutchinson M.I."/>
            <person name="de Vries R.P."/>
            <person name="Natvig D.O."/>
            <person name="Powell A.J."/>
            <person name="Tsang A."/>
            <person name="Grigoriev I.V."/>
        </authorList>
    </citation>
    <scope>NUCLEOTIDE SEQUENCE [LARGE SCALE GENOMIC DNA]</scope>
    <source>
        <strain evidence="2 3">CBS 620.91</strain>
    </source>
</reference>
<feature type="compositionally biased region" description="Low complexity" evidence="1">
    <location>
        <begin position="163"/>
        <end position="175"/>
    </location>
</feature>
<feature type="compositionally biased region" description="Low complexity" evidence="1">
    <location>
        <begin position="243"/>
        <end position="253"/>
    </location>
</feature>
<feature type="compositionally biased region" description="Low complexity" evidence="1">
    <location>
        <begin position="222"/>
        <end position="234"/>
    </location>
</feature>
<feature type="compositionally biased region" description="Polar residues" evidence="1">
    <location>
        <begin position="1"/>
        <end position="12"/>
    </location>
</feature>
<keyword evidence="3" id="KW-1185">Reference proteome</keyword>
<proteinExistence type="predicted"/>
<feature type="region of interest" description="Disordered" evidence="1">
    <location>
        <begin position="1"/>
        <end position="342"/>
    </location>
</feature>
<organism evidence="2 3">
    <name type="scientific">Humicola insolens</name>
    <name type="common">Soft-rot fungus</name>
    <dbReference type="NCBI Taxonomy" id="85995"/>
    <lineage>
        <taxon>Eukaryota</taxon>
        <taxon>Fungi</taxon>
        <taxon>Dikarya</taxon>
        <taxon>Ascomycota</taxon>
        <taxon>Pezizomycotina</taxon>
        <taxon>Sordariomycetes</taxon>
        <taxon>Sordariomycetidae</taxon>
        <taxon>Sordariales</taxon>
        <taxon>Chaetomiaceae</taxon>
        <taxon>Mycothermus</taxon>
    </lineage>
</organism>
<name>A0ABR3V1L8_HUMIN</name>
<feature type="compositionally biased region" description="Basic and acidic residues" evidence="1">
    <location>
        <begin position="121"/>
        <end position="131"/>
    </location>
</feature>